<dbReference type="InterPro" id="IPR052985">
    <property type="entry name" value="CoA-trans_III_biosynth/detox"/>
</dbReference>
<evidence type="ECO:0000256" key="1">
    <source>
        <dbReference type="ARBA" id="ARBA00008383"/>
    </source>
</evidence>
<dbReference type="InterPro" id="IPR023606">
    <property type="entry name" value="CoA-Trfase_III_dom_1_sf"/>
</dbReference>
<feature type="compositionally biased region" description="Basic and acidic residues" evidence="2">
    <location>
        <begin position="544"/>
        <end position="556"/>
    </location>
</feature>
<organism evidence="3 4">
    <name type="scientific">Cyphellophora attinorum</name>
    <dbReference type="NCBI Taxonomy" id="1664694"/>
    <lineage>
        <taxon>Eukaryota</taxon>
        <taxon>Fungi</taxon>
        <taxon>Dikarya</taxon>
        <taxon>Ascomycota</taxon>
        <taxon>Pezizomycotina</taxon>
        <taxon>Eurotiomycetes</taxon>
        <taxon>Chaetothyriomycetidae</taxon>
        <taxon>Chaetothyriales</taxon>
        <taxon>Cyphellophoraceae</taxon>
        <taxon>Cyphellophora</taxon>
    </lineage>
</organism>
<sequence length="572" mass="62165">MHVNTLVKGYPLLRSTHEAAYQTLEDILQEFDVSKQEGAASSNVRFEGDIPHPNTTHSQNLNLTLVGCIPALANAVAAAEILEARGGPRQTITADLRRGHNYIDPGIGMTPTINGQEITMDVVAGNPFINNIFETRDGKYAVLSAVYVDLAYKWTALLGCSMAEHDVREKVKQWFSTDLEDLALSAGMPMAICQTESSWTAHPQGQVLSKLPWVPSRRLPTGGNAPFSPWSALPTEPRRPLSGIKVLCLTHAIAGPSAGRTLAEHGASVLQIMFTHGFEHQFVYTYANLGTASTRLNLNNNSDRARLRTLVQEAHVWIDSFRPGAIAKFGFDDVDIFALNPAMIVSHIRVYGTTGPWAHTPGFDMQGSASSGMMALCGEGVGDGRPQWPPGMVINDYTTGYSTALAIQSMLLKRFRGEVSVEDGWLLSPSLCGTAMGILKYFKTSRFATAHDACDETSAPLPPLTIEEQTGLGYLRTLAPLPQMGVTPICYENGLLVPMGSSSPVFPGFDQEYSFDTAGPDDHTGLHAVLVSANDKIERLRVMGEERRASRDKAERSTGTARHWDAYAGMDS</sequence>
<dbReference type="PANTHER" id="PTHR48229:SF1">
    <property type="entry name" value="ALPHA METHYLACYL-COA RACEMASE-RELATED"/>
    <property type="match status" value="1"/>
</dbReference>
<gene>
    <name evidence="3" type="ORF">AB675_12071</name>
</gene>
<comment type="caution">
    <text evidence="3">The sequence shown here is derived from an EMBL/GenBank/DDBJ whole genome shotgun (WGS) entry which is preliminary data.</text>
</comment>
<name>A0A0N1H1T2_9EURO</name>
<dbReference type="STRING" id="1664694.A0A0N1H1T2"/>
<accession>A0A0N1H1T2</accession>
<dbReference type="GeneID" id="28732853"/>
<reference evidence="3 4" key="1">
    <citation type="submission" date="2015-06" db="EMBL/GenBank/DDBJ databases">
        <title>Draft genome of the ant-associated black yeast Phialophora attae CBS 131958.</title>
        <authorList>
            <person name="Moreno L.F."/>
            <person name="Stielow B.J."/>
            <person name="de Hoog S."/>
            <person name="Vicente V.A."/>
            <person name="Weiss V.A."/>
            <person name="de Vries M."/>
            <person name="Cruz L.M."/>
            <person name="Souza E.M."/>
        </authorList>
    </citation>
    <scope>NUCLEOTIDE SEQUENCE [LARGE SCALE GENOMIC DNA]</scope>
    <source>
        <strain evidence="3 4">CBS 131958</strain>
    </source>
</reference>
<evidence type="ECO:0000313" key="4">
    <source>
        <dbReference type="Proteomes" id="UP000038010"/>
    </source>
</evidence>
<comment type="similarity">
    <text evidence="1">Belongs to the CoA-transferase III family.</text>
</comment>
<evidence type="ECO:0000313" key="3">
    <source>
        <dbReference type="EMBL" id="KPI38406.1"/>
    </source>
</evidence>
<dbReference type="VEuPathDB" id="FungiDB:AB675_12071"/>
<keyword evidence="4" id="KW-1185">Reference proteome</keyword>
<dbReference type="InterPro" id="IPR003673">
    <property type="entry name" value="CoA-Trfase_fam_III"/>
</dbReference>
<dbReference type="RefSeq" id="XP_017998369.1">
    <property type="nucleotide sequence ID" value="XM_018140972.1"/>
</dbReference>
<feature type="region of interest" description="Disordered" evidence="2">
    <location>
        <begin position="544"/>
        <end position="572"/>
    </location>
</feature>
<dbReference type="Gene3D" id="3.40.50.10540">
    <property type="entry name" value="Crotonobetainyl-coa:carnitine coa-transferase, domain 1"/>
    <property type="match status" value="1"/>
</dbReference>
<dbReference type="SUPFAM" id="SSF89796">
    <property type="entry name" value="CoA-transferase family III (CaiB/BaiF)"/>
    <property type="match status" value="2"/>
</dbReference>
<dbReference type="EMBL" id="LFJN01000019">
    <property type="protein sequence ID" value="KPI38406.1"/>
    <property type="molecule type" value="Genomic_DNA"/>
</dbReference>
<evidence type="ECO:0000256" key="2">
    <source>
        <dbReference type="SAM" id="MobiDB-lite"/>
    </source>
</evidence>
<dbReference type="Proteomes" id="UP000038010">
    <property type="component" value="Unassembled WGS sequence"/>
</dbReference>
<dbReference type="Pfam" id="PF02515">
    <property type="entry name" value="CoA_transf_3"/>
    <property type="match status" value="1"/>
</dbReference>
<protein>
    <submittedName>
        <fullName evidence="3">Acetyl-CoA:oxalate CoA-transferase</fullName>
    </submittedName>
</protein>
<proteinExistence type="inferred from homology"/>
<dbReference type="PANTHER" id="PTHR48229">
    <property type="entry name" value="CAIB/BAIF FAMILY ENZYME (AFU_ORTHOLOGUE AFUA_1G05360)-RELATED"/>
    <property type="match status" value="1"/>
</dbReference>
<dbReference type="OrthoDB" id="5863171at2759"/>
<keyword evidence="3" id="KW-0808">Transferase</keyword>
<dbReference type="GO" id="GO:0016740">
    <property type="term" value="F:transferase activity"/>
    <property type="evidence" value="ECO:0007669"/>
    <property type="project" value="UniProtKB-KW"/>
</dbReference>
<dbReference type="AlphaFoldDB" id="A0A0N1H1T2"/>